<name>A0A2N7WWL5_9BURK</name>
<gene>
    <name evidence="2" type="ORF">C0Z16_04365</name>
    <name evidence="1" type="ORF">LMG27174_02057</name>
</gene>
<organism evidence="1 4">
    <name type="scientific">Paraburkholderia rhynchosiae</name>
    <dbReference type="NCBI Taxonomy" id="487049"/>
    <lineage>
        <taxon>Bacteria</taxon>
        <taxon>Pseudomonadati</taxon>
        <taxon>Pseudomonadota</taxon>
        <taxon>Betaproteobacteria</taxon>
        <taxon>Burkholderiales</taxon>
        <taxon>Burkholderiaceae</taxon>
        <taxon>Paraburkholderia</taxon>
    </lineage>
</organism>
<reference evidence="2 3" key="1">
    <citation type="submission" date="2018-01" db="EMBL/GenBank/DDBJ databases">
        <title>Whole genome analyses suggest that Burkholderia sensu lato contains two further novel genera in the rhizoxinica-symbiotica group Mycetohabitans gen. nov., and Trinickia gen. nov.: implications for the evolution of diazotrophy and nodulation in the Burkholderiaceae.</title>
        <authorList>
            <person name="Estrada-de los Santos P."/>
            <person name="Palmer M."/>
            <person name="Chavez-Ramirez B."/>
            <person name="Beukes C."/>
            <person name="Steenkamp E.T."/>
            <person name="Hirsch A.M."/>
            <person name="Manyaka P."/>
            <person name="Maluk M."/>
            <person name="Lafos M."/>
            <person name="Crook M."/>
            <person name="Gross E."/>
            <person name="Simon M.F."/>
            <person name="Bueno dos Reis Junior F."/>
            <person name="Poole P.S."/>
            <person name="Venter S.N."/>
            <person name="James E.K."/>
        </authorList>
    </citation>
    <scope>NUCLEOTIDE SEQUENCE [LARGE SCALE GENOMIC DNA]</scope>
    <source>
        <strain evidence="2 3">WSM 3937</strain>
    </source>
</reference>
<reference evidence="1 4" key="2">
    <citation type="submission" date="2020-04" db="EMBL/GenBank/DDBJ databases">
        <authorList>
            <person name="De Canck E."/>
        </authorList>
    </citation>
    <scope>NUCLEOTIDE SEQUENCE [LARGE SCALE GENOMIC DNA]</scope>
    <source>
        <strain evidence="1 4">LMG 27174</strain>
    </source>
</reference>
<proteinExistence type="predicted"/>
<evidence type="ECO:0000313" key="4">
    <source>
        <dbReference type="Proteomes" id="UP000494205"/>
    </source>
</evidence>
<dbReference type="EMBL" id="PNXY01000002">
    <property type="protein sequence ID" value="PMS33770.1"/>
    <property type="molecule type" value="Genomic_DNA"/>
</dbReference>
<accession>A0A2N7WWL5</accession>
<dbReference type="AlphaFoldDB" id="A0A2N7WWL5"/>
<dbReference type="EMBL" id="CADIJZ010000006">
    <property type="protein sequence ID" value="CAB3669140.1"/>
    <property type="molecule type" value="Genomic_DNA"/>
</dbReference>
<protein>
    <submittedName>
        <fullName evidence="1">Uncharacterized protein</fullName>
    </submittedName>
</protein>
<keyword evidence="3" id="KW-1185">Reference proteome</keyword>
<evidence type="ECO:0000313" key="1">
    <source>
        <dbReference type="EMBL" id="CAB3669140.1"/>
    </source>
</evidence>
<dbReference type="Proteomes" id="UP000235659">
    <property type="component" value="Unassembled WGS sequence"/>
</dbReference>
<dbReference type="Proteomes" id="UP000494205">
    <property type="component" value="Unassembled WGS sequence"/>
</dbReference>
<sequence length="322" mass="35139">MGMQHPFRIVSLPAESSLPRKTAEGLIQDVLRSDQSLSAQFQTLAPAIQTFIVSSSAFEVVSRLGMSGLGLSSGETASTGSHLAIAREQVKRVLETAPANSDVLTIGLIDLGARIADFDDLLARLNASQNAFFFVEVQAPMPAGLVRSARHVKAWVESNRGGRLTEQEVKTVEPALFADDFVYFGKVIKEETAVDLLIGVAPTFLAQIGEDGPDWRLHTSGGESIGMISTRHVRQYASQAERPYEAAVGMLIVGQAVTWSDDDLQYHKETRGCVLDFNDEPDEMAVSIRAMTIEERCVDAFAEERYGEAARAMMNALSEMRL</sequence>
<evidence type="ECO:0000313" key="3">
    <source>
        <dbReference type="Proteomes" id="UP000235659"/>
    </source>
</evidence>
<evidence type="ECO:0000313" key="2">
    <source>
        <dbReference type="EMBL" id="PMS33770.1"/>
    </source>
</evidence>